<evidence type="ECO:0000313" key="3">
    <source>
        <dbReference type="Proteomes" id="UP001642487"/>
    </source>
</evidence>
<keyword evidence="3" id="KW-1185">Reference proteome</keyword>
<proteinExistence type="predicted"/>
<feature type="compositionally biased region" description="Pro residues" evidence="1">
    <location>
        <begin position="21"/>
        <end position="32"/>
    </location>
</feature>
<name>A0ABP0XRD0_9ROSI</name>
<feature type="region of interest" description="Disordered" evidence="1">
    <location>
        <begin position="117"/>
        <end position="140"/>
    </location>
</feature>
<reference evidence="2 3" key="1">
    <citation type="submission" date="2024-03" db="EMBL/GenBank/DDBJ databases">
        <authorList>
            <person name="Gkanogiannis A."/>
            <person name="Becerra Lopez-Lavalle L."/>
        </authorList>
    </citation>
    <scope>NUCLEOTIDE SEQUENCE [LARGE SCALE GENOMIC DNA]</scope>
</reference>
<feature type="compositionally biased region" description="Polar residues" evidence="1">
    <location>
        <begin position="80"/>
        <end position="89"/>
    </location>
</feature>
<accession>A0ABP0XRD0</accession>
<gene>
    <name evidence="2" type="ORF">CITCOLO1_LOCUS2363</name>
</gene>
<feature type="compositionally biased region" description="Basic and acidic residues" evidence="1">
    <location>
        <begin position="93"/>
        <end position="102"/>
    </location>
</feature>
<evidence type="ECO:0000313" key="2">
    <source>
        <dbReference type="EMBL" id="CAK9310728.1"/>
    </source>
</evidence>
<organism evidence="2 3">
    <name type="scientific">Citrullus colocynthis</name>
    <name type="common">colocynth</name>
    <dbReference type="NCBI Taxonomy" id="252529"/>
    <lineage>
        <taxon>Eukaryota</taxon>
        <taxon>Viridiplantae</taxon>
        <taxon>Streptophyta</taxon>
        <taxon>Embryophyta</taxon>
        <taxon>Tracheophyta</taxon>
        <taxon>Spermatophyta</taxon>
        <taxon>Magnoliopsida</taxon>
        <taxon>eudicotyledons</taxon>
        <taxon>Gunneridae</taxon>
        <taxon>Pentapetalae</taxon>
        <taxon>rosids</taxon>
        <taxon>fabids</taxon>
        <taxon>Cucurbitales</taxon>
        <taxon>Cucurbitaceae</taxon>
        <taxon>Benincaseae</taxon>
        <taxon>Citrullus</taxon>
    </lineage>
</organism>
<dbReference type="PANTHER" id="PTHR34371:SF6">
    <property type="entry name" value="MEMBRANE-ASSOCIATED KINASE REGULATOR 6"/>
    <property type="match status" value="1"/>
</dbReference>
<dbReference type="PANTHER" id="PTHR34371">
    <property type="entry name" value="OS01G0551000 PROTEIN"/>
    <property type="match status" value="1"/>
</dbReference>
<protein>
    <submittedName>
        <fullName evidence="2">Uncharacterized protein</fullName>
    </submittedName>
</protein>
<feature type="compositionally biased region" description="Low complexity" evidence="1">
    <location>
        <begin position="1"/>
        <end position="20"/>
    </location>
</feature>
<evidence type="ECO:0000256" key="1">
    <source>
        <dbReference type="SAM" id="MobiDB-lite"/>
    </source>
</evidence>
<feature type="region of interest" description="Disordered" evidence="1">
    <location>
        <begin position="1"/>
        <end position="32"/>
    </location>
</feature>
<sequence length="173" mass="18988">MCSEPPHTVETTSTPTLPLSSLPPEPPWMPTPPRLTLASVPFLWEEAPGKPRPSAASELLWRVPALRELPPPPRLLNEAKQSTLPSPTTVLDGPERAGDGSKRWGSFRMFKDFVGGNGNDPSAAGVDGSGGSGRFRRKRTSSLSVSSYARSHFLVNIYESFKQVVPWRLKNKR</sequence>
<feature type="region of interest" description="Disordered" evidence="1">
    <location>
        <begin position="68"/>
        <end position="104"/>
    </location>
</feature>
<dbReference type="Proteomes" id="UP001642487">
    <property type="component" value="Chromosome 10"/>
</dbReference>
<dbReference type="EMBL" id="OZ021744">
    <property type="protein sequence ID" value="CAK9310728.1"/>
    <property type="molecule type" value="Genomic_DNA"/>
</dbReference>